<dbReference type="HOGENOM" id="CLU_1121563_0_0_1"/>
<dbReference type="Gramene" id="OB03G42650.1">
    <property type="protein sequence ID" value="OB03G42650.1"/>
    <property type="gene ID" value="OB03G42650"/>
</dbReference>
<name>J3LT89_ORYBR</name>
<dbReference type="InterPro" id="IPR026960">
    <property type="entry name" value="RVT-Znf"/>
</dbReference>
<dbReference type="Proteomes" id="UP000006038">
    <property type="component" value="Chromosome 3"/>
</dbReference>
<keyword evidence="3" id="KW-1185">Reference proteome</keyword>
<dbReference type="AlphaFoldDB" id="J3LT89"/>
<protein>
    <recommendedName>
        <fullName evidence="1">Reverse transcriptase zinc-binding domain-containing protein</fullName>
    </recommendedName>
</protein>
<proteinExistence type="predicted"/>
<reference evidence="2" key="2">
    <citation type="submission" date="2013-04" db="UniProtKB">
        <authorList>
            <consortium name="EnsemblPlants"/>
        </authorList>
    </citation>
    <scope>IDENTIFICATION</scope>
</reference>
<accession>J3LT89</accession>
<sequence>MAIDRIVWFARRNLWLVERSARFHADFGGGWSVGVGTGGGTKRFFVFKEWISLMEILQTVKMPDCFRWKWESSGQYSMRSAYWPMFLFRTIFPASPMWKTLAPLNAEYFLWPVAPRHSWTTYWLGMHGISHPSCYVLCDRHEGTIDHILVFSLELCQLWWMALTTIGPPNCVLLNQQSFLDWLCDAQKKLPKCRWQEFNTTVTLGAWLIWKEHNKRIFETKQQTWRETAKAMAEEAMLSQLAKGVSLN</sequence>
<evidence type="ECO:0000313" key="2">
    <source>
        <dbReference type="EnsemblPlants" id="OB03G42650.1"/>
    </source>
</evidence>
<reference evidence="2" key="1">
    <citation type="journal article" date="2013" name="Nat. Commun.">
        <title>Whole-genome sequencing of Oryza brachyantha reveals mechanisms underlying Oryza genome evolution.</title>
        <authorList>
            <person name="Chen J."/>
            <person name="Huang Q."/>
            <person name="Gao D."/>
            <person name="Wang J."/>
            <person name="Lang Y."/>
            <person name="Liu T."/>
            <person name="Li B."/>
            <person name="Bai Z."/>
            <person name="Luis Goicoechea J."/>
            <person name="Liang C."/>
            <person name="Chen C."/>
            <person name="Zhang W."/>
            <person name="Sun S."/>
            <person name="Liao Y."/>
            <person name="Zhang X."/>
            <person name="Yang L."/>
            <person name="Song C."/>
            <person name="Wang M."/>
            <person name="Shi J."/>
            <person name="Liu G."/>
            <person name="Liu J."/>
            <person name="Zhou H."/>
            <person name="Zhou W."/>
            <person name="Yu Q."/>
            <person name="An N."/>
            <person name="Chen Y."/>
            <person name="Cai Q."/>
            <person name="Wang B."/>
            <person name="Liu B."/>
            <person name="Min J."/>
            <person name="Huang Y."/>
            <person name="Wu H."/>
            <person name="Li Z."/>
            <person name="Zhang Y."/>
            <person name="Yin Y."/>
            <person name="Song W."/>
            <person name="Jiang J."/>
            <person name="Jackson S.A."/>
            <person name="Wing R.A."/>
            <person name="Wang J."/>
            <person name="Chen M."/>
        </authorList>
    </citation>
    <scope>NUCLEOTIDE SEQUENCE [LARGE SCALE GENOMIC DNA]</scope>
    <source>
        <strain evidence="2">cv. IRGC 101232</strain>
    </source>
</reference>
<feature type="domain" description="Reverse transcriptase zinc-binding" evidence="1">
    <location>
        <begin position="76"/>
        <end position="159"/>
    </location>
</feature>
<evidence type="ECO:0000313" key="3">
    <source>
        <dbReference type="Proteomes" id="UP000006038"/>
    </source>
</evidence>
<dbReference type="EnsemblPlants" id="OB03G42650.1">
    <property type="protein sequence ID" value="OB03G42650.1"/>
    <property type="gene ID" value="OB03G42650"/>
</dbReference>
<dbReference type="Pfam" id="PF13966">
    <property type="entry name" value="zf-RVT"/>
    <property type="match status" value="1"/>
</dbReference>
<organism evidence="2">
    <name type="scientific">Oryza brachyantha</name>
    <name type="common">malo sina</name>
    <dbReference type="NCBI Taxonomy" id="4533"/>
    <lineage>
        <taxon>Eukaryota</taxon>
        <taxon>Viridiplantae</taxon>
        <taxon>Streptophyta</taxon>
        <taxon>Embryophyta</taxon>
        <taxon>Tracheophyta</taxon>
        <taxon>Spermatophyta</taxon>
        <taxon>Magnoliopsida</taxon>
        <taxon>Liliopsida</taxon>
        <taxon>Poales</taxon>
        <taxon>Poaceae</taxon>
        <taxon>BOP clade</taxon>
        <taxon>Oryzoideae</taxon>
        <taxon>Oryzeae</taxon>
        <taxon>Oryzinae</taxon>
        <taxon>Oryza</taxon>
    </lineage>
</organism>
<dbReference type="STRING" id="4533.J3LT89"/>
<evidence type="ECO:0000259" key="1">
    <source>
        <dbReference type="Pfam" id="PF13966"/>
    </source>
</evidence>